<dbReference type="InterPro" id="IPR029063">
    <property type="entry name" value="SAM-dependent_MTases_sf"/>
</dbReference>
<sequence length="197" mass="21254">MDAAAWDARYRDRPDPWGSEPADTVRQRLAGAAPGRAVDLACGDGRHARWLARAGWTVTAVDHSAVAIEQARDRDPEARIGWQVGDVVDWEPAGEVDLVLLAFLHLPTEHLQALLTRAAGWLAPGGRLLYLGHSIENYHRGVGGPPDPAILPGIADLAPAAAGLRVDALEHVRHPQGDGTAVDILLDASRWDLPEHR</sequence>
<gene>
    <name evidence="4" type="ORF">GCM10023094_21220</name>
</gene>
<evidence type="ECO:0000256" key="2">
    <source>
        <dbReference type="SAM" id="MobiDB-lite"/>
    </source>
</evidence>
<evidence type="ECO:0000259" key="3">
    <source>
        <dbReference type="Pfam" id="PF13649"/>
    </source>
</evidence>
<dbReference type="Gene3D" id="3.40.50.150">
    <property type="entry name" value="Vaccinia Virus protein VP39"/>
    <property type="match status" value="1"/>
</dbReference>
<dbReference type="Pfam" id="PF13649">
    <property type="entry name" value="Methyltransf_25"/>
    <property type="match status" value="1"/>
</dbReference>
<dbReference type="RefSeq" id="WP_345344487.1">
    <property type="nucleotide sequence ID" value="NZ_BAABFB010000030.1"/>
</dbReference>
<dbReference type="CDD" id="cd02440">
    <property type="entry name" value="AdoMet_MTases"/>
    <property type="match status" value="1"/>
</dbReference>
<protein>
    <recommendedName>
        <fullName evidence="3">Methyltransferase domain-containing protein</fullName>
    </recommendedName>
</protein>
<keyword evidence="5" id="KW-1185">Reference proteome</keyword>
<dbReference type="EMBL" id="BAABFB010000030">
    <property type="protein sequence ID" value="GAA4477999.1"/>
    <property type="molecule type" value="Genomic_DNA"/>
</dbReference>
<dbReference type="PANTHER" id="PTHR43861">
    <property type="entry name" value="TRANS-ACONITATE 2-METHYLTRANSFERASE-RELATED"/>
    <property type="match status" value="1"/>
</dbReference>
<dbReference type="InterPro" id="IPR041698">
    <property type="entry name" value="Methyltransf_25"/>
</dbReference>
<proteinExistence type="predicted"/>
<dbReference type="Proteomes" id="UP001501183">
    <property type="component" value="Unassembled WGS sequence"/>
</dbReference>
<evidence type="ECO:0000313" key="5">
    <source>
        <dbReference type="Proteomes" id="UP001501183"/>
    </source>
</evidence>
<dbReference type="PANTHER" id="PTHR43861:SF3">
    <property type="entry name" value="PUTATIVE (AFU_ORTHOLOGUE AFUA_2G14390)-RELATED"/>
    <property type="match status" value="1"/>
</dbReference>
<keyword evidence="1" id="KW-0808">Transferase</keyword>
<reference evidence="5" key="1">
    <citation type="journal article" date="2019" name="Int. J. Syst. Evol. Microbiol.">
        <title>The Global Catalogue of Microorganisms (GCM) 10K type strain sequencing project: providing services to taxonomists for standard genome sequencing and annotation.</title>
        <authorList>
            <consortium name="The Broad Institute Genomics Platform"/>
            <consortium name="The Broad Institute Genome Sequencing Center for Infectious Disease"/>
            <person name="Wu L."/>
            <person name="Ma J."/>
        </authorList>
    </citation>
    <scope>NUCLEOTIDE SEQUENCE [LARGE SCALE GENOMIC DNA]</scope>
    <source>
        <strain evidence="5">JCM 32206</strain>
    </source>
</reference>
<evidence type="ECO:0000313" key="4">
    <source>
        <dbReference type="EMBL" id="GAA4477999.1"/>
    </source>
</evidence>
<feature type="region of interest" description="Disordered" evidence="2">
    <location>
        <begin position="1"/>
        <end position="22"/>
    </location>
</feature>
<comment type="caution">
    <text evidence="4">The sequence shown here is derived from an EMBL/GenBank/DDBJ whole genome shotgun (WGS) entry which is preliminary data.</text>
</comment>
<organism evidence="4 5">
    <name type="scientific">Rhodococcus olei</name>
    <dbReference type="NCBI Taxonomy" id="2161675"/>
    <lineage>
        <taxon>Bacteria</taxon>
        <taxon>Bacillati</taxon>
        <taxon>Actinomycetota</taxon>
        <taxon>Actinomycetes</taxon>
        <taxon>Mycobacteriales</taxon>
        <taxon>Nocardiaceae</taxon>
        <taxon>Rhodococcus</taxon>
    </lineage>
</organism>
<feature type="domain" description="Methyltransferase" evidence="3">
    <location>
        <begin position="38"/>
        <end position="126"/>
    </location>
</feature>
<accession>A0ABP8P1T5</accession>
<name>A0ABP8P1T5_9NOCA</name>
<dbReference type="SUPFAM" id="SSF53335">
    <property type="entry name" value="S-adenosyl-L-methionine-dependent methyltransferases"/>
    <property type="match status" value="1"/>
</dbReference>
<evidence type="ECO:0000256" key="1">
    <source>
        <dbReference type="ARBA" id="ARBA00022679"/>
    </source>
</evidence>